<dbReference type="Proteomes" id="UP000663908">
    <property type="component" value="Chromosome"/>
</dbReference>
<feature type="transmembrane region" description="Helical" evidence="1">
    <location>
        <begin position="21"/>
        <end position="45"/>
    </location>
</feature>
<evidence type="ECO:0000256" key="1">
    <source>
        <dbReference type="SAM" id="Phobius"/>
    </source>
</evidence>
<gene>
    <name evidence="2" type="ORF">S1361_01115</name>
</gene>
<organism evidence="2 3">
    <name type="scientific">Streptomyces cyanogenus</name>
    <dbReference type="NCBI Taxonomy" id="80860"/>
    <lineage>
        <taxon>Bacteria</taxon>
        <taxon>Bacillati</taxon>
        <taxon>Actinomycetota</taxon>
        <taxon>Actinomycetes</taxon>
        <taxon>Kitasatosporales</taxon>
        <taxon>Streptomycetaceae</taxon>
        <taxon>Streptomyces</taxon>
    </lineage>
</organism>
<dbReference type="RefSeq" id="WP_208029983.1">
    <property type="nucleotide sequence ID" value="NZ_CP071839.1"/>
</dbReference>
<evidence type="ECO:0008006" key="4">
    <source>
        <dbReference type="Google" id="ProtNLM"/>
    </source>
</evidence>
<evidence type="ECO:0000313" key="3">
    <source>
        <dbReference type="Proteomes" id="UP000663908"/>
    </source>
</evidence>
<dbReference type="EMBL" id="CP071839">
    <property type="protein sequence ID" value="QTD95920.1"/>
    <property type="molecule type" value="Genomic_DNA"/>
</dbReference>
<proteinExistence type="predicted"/>
<reference evidence="2 3" key="1">
    <citation type="submission" date="2021-03" db="EMBL/GenBank/DDBJ databases">
        <title>Complete genome sequence of Streptomyces cyanogenus S136, producer of anticancer angucycline landomycin A.</title>
        <authorList>
            <person name="Hrab P."/>
            <person name="Ruckert C."/>
            <person name="Busche T."/>
            <person name="Ostash I."/>
            <person name="Kalinowski J."/>
            <person name="Fedorenko V."/>
            <person name="Yushchuk O."/>
            <person name="Ostash B."/>
        </authorList>
    </citation>
    <scope>NUCLEOTIDE SEQUENCE [LARGE SCALE GENOMIC DNA]</scope>
    <source>
        <strain evidence="2 3">S136</strain>
    </source>
</reference>
<keyword evidence="1" id="KW-0812">Transmembrane</keyword>
<name>A0ABX7THI9_STRCY</name>
<keyword evidence="1" id="KW-1133">Transmembrane helix</keyword>
<protein>
    <recommendedName>
        <fullName evidence="4">DUF4352 domain-containing protein</fullName>
    </recommendedName>
</protein>
<accession>A0ABX7THI9</accession>
<evidence type="ECO:0000313" key="2">
    <source>
        <dbReference type="EMBL" id="QTD95920.1"/>
    </source>
</evidence>
<keyword evidence="1" id="KW-0472">Membrane</keyword>
<keyword evidence="3" id="KW-1185">Reference proteome</keyword>
<sequence>MGRRTAARDRPGQPSRQAGPAVRALGAVLVALAVVTAGLGTALWWHRQAAAGTGPTATARLGGLEAVPGAAGWATMAHHEMQGGSGYRMPSSMMPGAPQGDDTRLGIPITLTNRTDSVRRFDLAKEFSLSGGRDREARPLHSDTLGTLPRLNAGSAVRGVIYFDVTSPHAGDPPLLLVWKRDGDTRRMTIRMPGRTPESHRHGS</sequence>